<feature type="transmembrane region" description="Helical" evidence="1">
    <location>
        <begin position="107"/>
        <end position="124"/>
    </location>
</feature>
<dbReference type="Pfam" id="PF02517">
    <property type="entry name" value="Rce1-like"/>
    <property type="match status" value="1"/>
</dbReference>
<protein>
    <submittedName>
        <fullName evidence="3">Abortive infection protein</fullName>
    </submittedName>
</protein>
<feature type="transmembrane region" description="Helical" evidence="1">
    <location>
        <begin position="42"/>
        <end position="63"/>
    </location>
</feature>
<name>Q1AWX7_RUBXD</name>
<sequence>MGPRFVKQAALFYGLMAVAAALWSGLRGWGLPVSGGEPLREALLGILAATATVLLGALTYRLLPPLRKLADELAPHLVDPADRAGLILISAFSGISEEMFFRGAVQREFGLVLAALLFGALHIGPDRRYLVWTAWALAAGLLYGVLFEATGGLLAPALAHGLHNAATLLAWKRLRERRPG</sequence>
<dbReference type="GO" id="GO:0080120">
    <property type="term" value="P:CAAX-box protein maturation"/>
    <property type="evidence" value="ECO:0007669"/>
    <property type="project" value="UniProtKB-ARBA"/>
</dbReference>
<keyword evidence="1" id="KW-1133">Transmembrane helix</keyword>
<feature type="transmembrane region" description="Helical" evidence="1">
    <location>
        <begin position="12"/>
        <end position="30"/>
    </location>
</feature>
<dbReference type="HOGENOM" id="CLU_127724_0_0_11"/>
<gene>
    <name evidence="3" type="ordered locus">Rxyl_1135</name>
</gene>
<dbReference type="eggNOG" id="COG1266">
    <property type="taxonomic scope" value="Bacteria"/>
</dbReference>
<dbReference type="OrthoDB" id="4407663at2"/>
<keyword evidence="4" id="KW-1185">Reference proteome</keyword>
<keyword evidence="1" id="KW-0472">Membrane</keyword>
<proteinExistence type="predicted"/>
<dbReference type="AlphaFoldDB" id="Q1AWX7"/>
<feature type="domain" description="CAAX prenyl protease 2/Lysostaphin resistance protein A-like" evidence="2">
    <location>
        <begin position="85"/>
        <end position="165"/>
    </location>
</feature>
<dbReference type="STRING" id="266117.Rxyl_1135"/>
<dbReference type="GO" id="GO:0004175">
    <property type="term" value="F:endopeptidase activity"/>
    <property type="evidence" value="ECO:0007669"/>
    <property type="project" value="UniProtKB-ARBA"/>
</dbReference>
<dbReference type="KEGG" id="rxy:Rxyl_1135"/>
<accession>Q1AWX7</accession>
<evidence type="ECO:0000313" key="3">
    <source>
        <dbReference type="EMBL" id="ABG04101.1"/>
    </source>
</evidence>
<dbReference type="Proteomes" id="UP000006637">
    <property type="component" value="Chromosome"/>
</dbReference>
<keyword evidence="1" id="KW-0812">Transmembrane</keyword>
<evidence type="ECO:0000256" key="1">
    <source>
        <dbReference type="SAM" id="Phobius"/>
    </source>
</evidence>
<evidence type="ECO:0000313" key="4">
    <source>
        <dbReference type="Proteomes" id="UP000006637"/>
    </source>
</evidence>
<dbReference type="RefSeq" id="WP_011564119.1">
    <property type="nucleotide sequence ID" value="NC_008148.1"/>
</dbReference>
<organism evidence="3 4">
    <name type="scientific">Rubrobacter xylanophilus (strain DSM 9941 / JCM 11954 / NBRC 16129 / PRD-1)</name>
    <dbReference type="NCBI Taxonomy" id="266117"/>
    <lineage>
        <taxon>Bacteria</taxon>
        <taxon>Bacillati</taxon>
        <taxon>Actinomycetota</taxon>
        <taxon>Rubrobacteria</taxon>
        <taxon>Rubrobacterales</taxon>
        <taxon>Rubrobacteraceae</taxon>
        <taxon>Rubrobacter</taxon>
    </lineage>
</organism>
<dbReference type="EMBL" id="CP000386">
    <property type="protein sequence ID" value="ABG04101.1"/>
    <property type="molecule type" value="Genomic_DNA"/>
</dbReference>
<dbReference type="InterPro" id="IPR003675">
    <property type="entry name" value="Rce1/LyrA-like_dom"/>
</dbReference>
<reference evidence="3 4" key="1">
    <citation type="submission" date="2006-06" db="EMBL/GenBank/DDBJ databases">
        <title>Complete sequence of Rubrobacter xylanophilus DSM 9941.</title>
        <authorList>
            <consortium name="US DOE Joint Genome Institute"/>
            <person name="Copeland A."/>
            <person name="Lucas S."/>
            <person name="Lapidus A."/>
            <person name="Barry K."/>
            <person name="Detter J.C."/>
            <person name="Glavina del Rio T."/>
            <person name="Hammon N."/>
            <person name="Israni S."/>
            <person name="Dalin E."/>
            <person name="Tice H."/>
            <person name="Pitluck S."/>
            <person name="Munk A.C."/>
            <person name="Brettin T."/>
            <person name="Bruce D."/>
            <person name="Han C."/>
            <person name="Tapia R."/>
            <person name="Gilna P."/>
            <person name="Schmutz J."/>
            <person name="Larimer F."/>
            <person name="Land M."/>
            <person name="Hauser L."/>
            <person name="Kyrpides N."/>
            <person name="Lykidis A."/>
            <person name="da Costa M.S."/>
            <person name="Rainey F.A."/>
            <person name="Empadinhas N."/>
            <person name="Jolivet E."/>
            <person name="Battista J.R."/>
            <person name="Richardson P."/>
        </authorList>
    </citation>
    <scope>NUCLEOTIDE SEQUENCE [LARGE SCALE GENOMIC DNA]</scope>
    <source>
        <strain evidence="4">DSM 9941 / NBRC 16129 / PRD-1</strain>
    </source>
</reference>
<evidence type="ECO:0000259" key="2">
    <source>
        <dbReference type="Pfam" id="PF02517"/>
    </source>
</evidence>